<evidence type="ECO:0000313" key="5">
    <source>
        <dbReference type="EMBL" id="HHY28169.1"/>
    </source>
</evidence>
<dbReference type="PANTHER" id="PTHR23132:SF23">
    <property type="entry name" value="D-ALANINE--D-ALANINE LIGASE B"/>
    <property type="match status" value="1"/>
</dbReference>
<dbReference type="Gene3D" id="3.30.1490.20">
    <property type="entry name" value="ATP-grasp fold, A domain"/>
    <property type="match status" value="1"/>
</dbReference>
<feature type="domain" description="ATP-grasp" evidence="4">
    <location>
        <begin position="111"/>
        <end position="315"/>
    </location>
</feature>
<name>A0A7C6Z650_9FIRM</name>
<proteinExistence type="inferred from homology"/>
<dbReference type="EMBL" id="DUTF01000339">
    <property type="protein sequence ID" value="HHY28169.1"/>
    <property type="molecule type" value="Genomic_DNA"/>
</dbReference>
<sequence>MPRILFLAQFAPTNGEKIIPTTPEEEFYASTYHLPIWEILSKSEYDVTSSSDVNELIINHASYDLIWSVYNRLGFRNSEVFVQSVCEYYGIPYIGAAPNVRAMVEDKSLSKQLAEHLNIPTAPWVVASPQYRLNAFPSFPGPYFVKPRFGSASLGIDETCLCEDWDHAQKKANEYFDFGTEVIVEQYIDGTYYGVPVMNAVDCCPMIALPHSQTSSKQGHIITNAQKRFTEGGMTRFISYDTSLNKILTFYTAKYFLEMQPCDYARLDFIVEEKTGIPHFLEVNTLMNLGQKSGFIASFLESQFKSYESIINYIINLGLSKIRK</sequence>
<keyword evidence="2" id="KW-0436">Ligase</keyword>
<dbReference type="InterPro" id="IPR011095">
    <property type="entry name" value="Dala_Dala_lig_C"/>
</dbReference>
<organism evidence="5 6">
    <name type="scientific">Desulfitobacterium dehalogenans</name>
    <dbReference type="NCBI Taxonomy" id="36854"/>
    <lineage>
        <taxon>Bacteria</taxon>
        <taxon>Bacillati</taxon>
        <taxon>Bacillota</taxon>
        <taxon>Clostridia</taxon>
        <taxon>Eubacteriales</taxon>
        <taxon>Desulfitobacteriaceae</taxon>
        <taxon>Desulfitobacterium</taxon>
    </lineage>
</organism>
<dbReference type="Pfam" id="PF07478">
    <property type="entry name" value="Dala_Dala_lig_C"/>
    <property type="match status" value="1"/>
</dbReference>
<dbReference type="Gene3D" id="3.30.470.20">
    <property type="entry name" value="ATP-grasp fold, B domain"/>
    <property type="match status" value="1"/>
</dbReference>
<dbReference type="InterPro" id="IPR011761">
    <property type="entry name" value="ATP-grasp"/>
</dbReference>
<evidence type="ECO:0000313" key="6">
    <source>
        <dbReference type="Proteomes" id="UP000553059"/>
    </source>
</evidence>
<gene>
    <name evidence="5" type="ORF">GX523_15755</name>
</gene>
<accession>A0A7C6Z650</accession>
<dbReference type="SUPFAM" id="SSF56059">
    <property type="entry name" value="Glutathione synthetase ATP-binding domain-like"/>
    <property type="match status" value="1"/>
</dbReference>
<dbReference type="GO" id="GO:0005524">
    <property type="term" value="F:ATP binding"/>
    <property type="evidence" value="ECO:0007669"/>
    <property type="project" value="UniProtKB-UniRule"/>
</dbReference>
<keyword evidence="3" id="KW-0547">Nucleotide-binding</keyword>
<reference evidence="5 6" key="1">
    <citation type="journal article" date="2020" name="Biotechnol. Biofuels">
        <title>New insights from the biogas microbiome by comprehensive genome-resolved metagenomics of nearly 1600 species originating from multiple anaerobic digesters.</title>
        <authorList>
            <person name="Campanaro S."/>
            <person name="Treu L."/>
            <person name="Rodriguez-R L.M."/>
            <person name="Kovalovszki A."/>
            <person name="Ziels R.M."/>
            <person name="Maus I."/>
            <person name="Zhu X."/>
            <person name="Kougias P.G."/>
            <person name="Basile A."/>
            <person name="Luo G."/>
            <person name="Schluter A."/>
            <person name="Konstantinidis K.T."/>
            <person name="Angelidaki I."/>
        </authorList>
    </citation>
    <scope>NUCLEOTIDE SEQUENCE [LARGE SCALE GENOMIC DNA]</scope>
    <source>
        <strain evidence="5">AS05jafATM_4</strain>
    </source>
</reference>
<evidence type="ECO:0000256" key="1">
    <source>
        <dbReference type="ARBA" id="ARBA00010871"/>
    </source>
</evidence>
<dbReference type="GO" id="GO:0046872">
    <property type="term" value="F:metal ion binding"/>
    <property type="evidence" value="ECO:0007669"/>
    <property type="project" value="InterPro"/>
</dbReference>
<evidence type="ECO:0000256" key="2">
    <source>
        <dbReference type="ARBA" id="ARBA00022598"/>
    </source>
</evidence>
<keyword evidence="3" id="KW-0067">ATP-binding</keyword>
<evidence type="ECO:0000259" key="4">
    <source>
        <dbReference type="PROSITE" id="PS50975"/>
    </source>
</evidence>
<comment type="similarity">
    <text evidence="1">Belongs to the D-alanine--D-alanine ligase family.</text>
</comment>
<dbReference type="PANTHER" id="PTHR23132">
    <property type="entry name" value="D-ALANINE--D-ALANINE LIGASE"/>
    <property type="match status" value="1"/>
</dbReference>
<dbReference type="PROSITE" id="PS50975">
    <property type="entry name" value="ATP_GRASP"/>
    <property type="match status" value="1"/>
</dbReference>
<dbReference type="InterPro" id="IPR013815">
    <property type="entry name" value="ATP_grasp_subdomain_1"/>
</dbReference>
<comment type="caution">
    <text evidence="5">The sequence shown here is derived from an EMBL/GenBank/DDBJ whole genome shotgun (WGS) entry which is preliminary data.</text>
</comment>
<dbReference type="AlphaFoldDB" id="A0A7C6Z650"/>
<dbReference type="Proteomes" id="UP000553059">
    <property type="component" value="Unassembled WGS sequence"/>
</dbReference>
<dbReference type="GO" id="GO:0008716">
    <property type="term" value="F:D-alanine-D-alanine ligase activity"/>
    <property type="evidence" value="ECO:0007669"/>
    <property type="project" value="InterPro"/>
</dbReference>
<protein>
    <recommendedName>
        <fullName evidence="4">ATP-grasp domain-containing protein</fullName>
    </recommendedName>
</protein>
<evidence type="ECO:0000256" key="3">
    <source>
        <dbReference type="PROSITE-ProRule" id="PRU00409"/>
    </source>
</evidence>